<keyword evidence="2" id="KW-1185">Reference proteome</keyword>
<dbReference type="STRING" id="1841860.GCA_900157375_03609"/>
<evidence type="ECO:0000313" key="1">
    <source>
        <dbReference type="EMBL" id="SPM35777.1"/>
    </source>
</evidence>
<accession>A0A2U3NW80</accession>
<dbReference type="Proteomes" id="UP000240988">
    <property type="component" value="Unassembled WGS sequence"/>
</dbReference>
<reference evidence="1 2" key="1">
    <citation type="submission" date="2017-01" db="EMBL/GenBank/DDBJ databases">
        <authorList>
            <consortium name="Urmite Genomes"/>
        </authorList>
    </citation>
    <scope>NUCLEOTIDE SEQUENCE [LARGE SCALE GENOMIC DNA]</scope>
    <source>
        <strain evidence="1 2">AB57</strain>
    </source>
</reference>
<evidence type="ECO:0000313" key="2">
    <source>
        <dbReference type="Proteomes" id="UP000240988"/>
    </source>
</evidence>
<sequence>VIDRDGTYVVGVDIFPGMYRTPGGTRCYWARLRSLDTSDIIDNNNSTGPQAVDILSTDRAFLTENCQTWSLASAPSSATAVQPPWNPGATATMPGTDAAGFLGGPRCTYRAAFMLRTAQSAVVICDDGSGTYSYKGLRLKDNAKLELPSAFATANGFTASNTDGTRYDVSRAGLVISSPGGDVDTEQAIAAAP</sequence>
<proteinExistence type="predicted"/>
<gene>
    <name evidence="1" type="ORF">MRAB57_3607</name>
</gene>
<name>A0A2U3NW80_9MYCO</name>
<dbReference type="AlphaFoldDB" id="A0A2U3NW80"/>
<feature type="non-terminal residue" evidence="1">
    <location>
        <position position="1"/>
    </location>
</feature>
<protein>
    <submittedName>
        <fullName evidence="1">Uncharacterized protein</fullName>
    </submittedName>
</protein>
<organism evidence="1 2">
    <name type="scientific">Mycobacterium rhizamassiliense</name>
    <dbReference type="NCBI Taxonomy" id="1841860"/>
    <lineage>
        <taxon>Bacteria</taxon>
        <taxon>Bacillati</taxon>
        <taxon>Actinomycetota</taxon>
        <taxon>Actinomycetes</taxon>
        <taxon>Mycobacteriales</taxon>
        <taxon>Mycobacteriaceae</taxon>
        <taxon>Mycobacterium</taxon>
    </lineage>
</organism>
<dbReference type="EMBL" id="FUFA01000004">
    <property type="protein sequence ID" value="SPM35777.1"/>
    <property type="molecule type" value="Genomic_DNA"/>
</dbReference>